<comment type="similarity">
    <text evidence="1">Belongs to the heat shock protein 70 family.</text>
</comment>
<dbReference type="KEGG" id="samy:DB32_008205"/>
<keyword evidence="2" id="KW-0547">Nucleotide-binding</keyword>
<feature type="region of interest" description="Disordered" evidence="4">
    <location>
        <begin position="568"/>
        <end position="592"/>
    </location>
</feature>
<proteinExistence type="inferred from homology"/>
<protein>
    <submittedName>
        <fullName evidence="5">Chaperone protein DnaK</fullName>
    </submittedName>
</protein>
<dbReference type="Pfam" id="PF00012">
    <property type="entry name" value="HSP70"/>
    <property type="match status" value="1"/>
</dbReference>
<evidence type="ECO:0000313" key="5">
    <source>
        <dbReference type="EMBL" id="AKF11056.1"/>
    </source>
</evidence>
<dbReference type="Proteomes" id="UP000034883">
    <property type="component" value="Chromosome"/>
</dbReference>
<evidence type="ECO:0000256" key="3">
    <source>
        <dbReference type="ARBA" id="ARBA00022840"/>
    </source>
</evidence>
<evidence type="ECO:0000256" key="2">
    <source>
        <dbReference type="ARBA" id="ARBA00022741"/>
    </source>
</evidence>
<keyword evidence="3" id="KW-0067">ATP-binding</keyword>
<dbReference type="EMBL" id="CP011125">
    <property type="protein sequence ID" value="AKF11056.1"/>
    <property type="molecule type" value="Genomic_DNA"/>
</dbReference>
<dbReference type="CDD" id="cd10170">
    <property type="entry name" value="ASKHA_NBD_HSP70"/>
    <property type="match status" value="1"/>
</dbReference>
<dbReference type="Gene3D" id="3.90.640.10">
    <property type="entry name" value="Actin, Chain A, domain 4"/>
    <property type="match status" value="1"/>
</dbReference>
<dbReference type="SUPFAM" id="SSF53067">
    <property type="entry name" value="Actin-like ATPase domain"/>
    <property type="match status" value="2"/>
</dbReference>
<dbReference type="GO" id="GO:0005524">
    <property type="term" value="F:ATP binding"/>
    <property type="evidence" value="ECO:0007669"/>
    <property type="project" value="UniProtKB-KW"/>
</dbReference>
<keyword evidence="6" id="KW-1185">Reference proteome</keyword>
<evidence type="ECO:0000256" key="1">
    <source>
        <dbReference type="ARBA" id="ARBA00007381"/>
    </source>
</evidence>
<dbReference type="AlphaFoldDB" id="A0A0F6W9S8"/>
<dbReference type="PANTHER" id="PTHR42749:SF1">
    <property type="entry name" value="CELL SHAPE-DETERMINING PROTEIN MREB"/>
    <property type="match status" value="1"/>
</dbReference>
<dbReference type="GO" id="GO:0140662">
    <property type="term" value="F:ATP-dependent protein folding chaperone"/>
    <property type="evidence" value="ECO:0007669"/>
    <property type="project" value="InterPro"/>
</dbReference>
<dbReference type="PROSITE" id="PS00329">
    <property type="entry name" value="HSP70_2"/>
    <property type="match status" value="1"/>
</dbReference>
<dbReference type="PANTHER" id="PTHR42749">
    <property type="entry name" value="CELL SHAPE-DETERMINING PROTEIN MREB"/>
    <property type="match status" value="1"/>
</dbReference>
<sequence length="967" mass="104832">MDRGAWYTSRPVASHEPRYIVGIDLGTTHTVVAYGPADASAPPRIFAIDQLIAPGEIEARPLLHSLRYHPAPGEISDDDLALPWGETPAIPGSEGRYVVGELARELGAKVPGRLVASAKSWLSHPSVDRTAPILPWGAAEDVPKVSAVVASASYLAHVKAAWDHHHPREPLDEQEVVLTIPASFDEGGRALTLEAARLAGLPRVRLLEEPQAAFYDWLARRGVDAAEAAGATKLAMVVDVGGGTTDLTLIRVEIRDSGPRLTRIAVGDHLMLGGDNMDLALAHDVEARLGTGGGGKLGAGRFTQLLVQCRTAKERLLGSTPPESVRVTVLGSGSKLVGGATSAEITRADVDARLVEGFFPLVGLDARPQKRAGAIVEFGLPYVADPAVTRHVAGFLARHEELAREALGPDGPAVPDAVLLNGGVFRGGPLAARMIGQLESWRGAKVRVLENDDPELAVARGAVAYGLARRGVGLRIGGGSARSYFLLLPPVSEDAPRRGLCLLPRGAEEGEEVTLEERTFSLKLGQPVRFLLASSTGQAAYVRAGEIVDVDDELFRDLPPLAAVLDDERTSATSSGQLRAPSIVPGGSTAPAAPREEHVKLAAGLTEIGTLELSCLQLQESAEAKPSRRWKLELQLRGGSDETLSAQRITQLHPRFKEARAKIEAVYGKSEAGLEGKPQKTLRTDLEKILGPRAQWSTPLLRELWGALFAGTKRRRRSADHERVWFNLIGFCLRPGFGYPLDDWRVRQLWTVFDQGVQFAPEAQNWSEWWTLWRRVAGGLDQPMQQKVLSSIEWYLHPPTPRPRPRPAGPKALGYDDMVRLAASLERIAPSDKARIGDWLIERLTQHGENVASWWAVGRIGARVPFSGSAHHVVARAKAEDWLAQVMKLDWRKVEPAAFAAAQLARRTGDRERDLDAQLAAQVAAKLRTTSAPESWVRMVSEVAELEAAEEQRIFGESLPPGLRLIS</sequence>
<gene>
    <name evidence="5" type="ORF">DB32_008205</name>
</gene>
<dbReference type="Pfam" id="PF12531">
    <property type="entry name" value="DUF3731"/>
    <property type="match status" value="1"/>
</dbReference>
<organism evidence="5 6">
    <name type="scientific">Sandaracinus amylolyticus</name>
    <dbReference type="NCBI Taxonomy" id="927083"/>
    <lineage>
        <taxon>Bacteria</taxon>
        <taxon>Pseudomonadati</taxon>
        <taxon>Myxococcota</taxon>
        <taxon>Polyangia</taxon>
        <taxon>Polyangiales</taxon>
        <taxon>Sandaracinaceae</taxon>
        <taxon>Sandaracinus</taxon>
    </lineage>
</organism>
<dbReference type="STRING" id="927083.DB32_008205"/>
<dbReference type="InterPro" id="IPR018181">
    <property type="entry name" value="Heat_shock_70_CS"/>
</dbReference>
<name>A0A0F6W9S8_9BACT</name>
<dbReference type="Gene3D" id="3.30.420.40">
    <property type="match status" value="2"/>
</dbReference>
<reference evidence="5 6" key="1">
    <citation type="submission" date="2015-03" db="EMBL/GenBank/DDBJ databases">
        <title>Genome assembly of Sandaracinus amylolyticus DSM 53668.</title>
        <authorList>
            <person name="Sharma G."/>
            <person name="Subramanian S."/>
        </authorList>
    </citation>
    <scope>NUCLEOTIDE SEQUENCE [LARGE SCALE GENOMIC DNA]</scope>
    <source>
        <strain evidence="5 6">DSM 53668</strain>
    </source>
</reference>
<evidence type="ECO:0000313" key="6">
    <source>
        <dbReference type="Proteomes" id="UP000034883"/>
    </source>
</evidence>
<dbReference type="InterPro" id="IPR013126">
    <property type="entry name" value="Hsp_70_fam"/>
</dbReference>
<dbReference type="InterPro" id="IPR021030">
    <property type="entry name" value="DUF3731"/>
</dbReference>
<accession>A0A0F6W9S8</accession>
<evidence type="ECO:0000256" key="4">
    <source>
        <dbReference type="SAM" id="MobiDB-lite"/>
    </source>
</evidence>
<dbReference type="InterPro" id="IPR043129">
    <property type="entry name" value="ATPase_NBD"/>
</dbReference>
<dbReference type="PRINTS" id="PR00301">
    <property type="entry name" value="HEATSHOCK70"/>
</dbReference>